<dbReference type="EMBL" id="MN810331">
    <property type="protein sequence ID" value="QJS52041.1"/>
    <property type="molecule type" value="Genomic_DNA"/>
</dbReference>
<gene>
    <name evidence="1" type="primary">orf156</name>
</gene>
<protein>
    <submittedName>
        <fullName evidence="1">Uncharacterized protein</fullName>
    </submittedName>
</protein>
<name>A0A6M4SRI2_9CHLO</name>
<reference evidence="1" key="1">
    <citation type="journal article" date="2020" name="Mitochondrial DNA Part B Resour">
        <title>Complete mitogenomes of the chlorophycean green algae Bulbochaete rectangularis var. hiloensis (Oedogoniales) and Stigeoclonium helveticum (Chaetophorales) provide insight into the sequence of events that led to the acquisition of a reduced-derived pattern of evolution in the Chlamydomonadales and Sphaeropleales.</title>
        <authorList>
            <person name="Turmel M."/>
            <person name="Belanger A.-S."/>
            <person name="Otis C."/>
            <person name="Lemieux C."/>
        </authorList>
    </citation>
    <scope>NUCLEOTIDE SEQUENCE</scope>
</reference>
<keyword evidence="1" id="KW-0496">Mitochondrion</keyword>
<dbReference type="AlphaFoldDB" id="A0A6M4SRI2"/>
<proteinExistence type="predicted"/>
<geneLocation type="mitochondrion" evidence="1"/>
<sequence length="156" mass="18526">MGQKINPKAIRIANVGFLNNWYSDYKFSSFFYQDLSIKKTQIRMLLKYYKTRVRFLKGRRRRLKSILRMTSFYCLRLPYKTILLSCFLRPAIMGLQNKHTAFIFKRPNRLPLLLNRGGRSPINKLRNNGIPSLWGSQYSLKSRGYLKRLKKLATLL</sequence>
<organism evidence="1">
    <name type="scientific">Bulbochaete rectangularis var. hiloensis</name>
    <dbReference type="NCBI Taxonomy" id="55990"/>
    <lineage>
        <taxon>Eukaryota</taxon>
        <taxon>Viridiplantae</taxon>
        <taxon>Chlorophyta</taxon>
        <taxon>core chlorophytes</taxon>
        <taxon>Chlorophyceae</taxon>
        <taxon>OCC clade</taxon>
        <taxon>Oedogoniales</taxon>
        <taxon>Oedogoniaceae</taxon>
        <taxon>Bulbochaete</taxon>
    </lineage>
</organism>
<evidence type="ECO:0000313" key="1">
    <source>
        <dbReference type="EMBL" id="QJS52041.1"/>
    </source>
</evidence>
<accession>A0A6M4SRI2</accession>